<gene>
    <name evidence="1" type="ordered locus">Sfri_0451</name>
</gene>
<dbReference type="KEGG" id="sfr:Sfri_0451"/>
<sequence length="418" mass="45144" precursor="true">MHNASLPPMMTSMLSSLKGTSSVIQSLVLIGALCITTVDAAPLQNTSIATIPQPVSNNAIALVHSNNKSYLLSFMGLAPEKNHLAVHNHAWALSLTEKNSQWKSIADVPHIAPLAGRLASIAIGINDKAYVFGGYTVSENHDEISTIDNYQYSIKTNQYTRIVDMPVAVDDTTATTYQQRYIYLFGGWHNDGNVNLVQVYDTQTNTWAQASPIPAPAVFGQAVGMVGNQLVLCDGVKVQANINARRSYQASPVCLYGEVNPDNHLRIDWQLLPHYSVAANINVSKSTITESNVNQAIANTAKSNTAATATAHYRMAATGIKTTTGGQIVFLGGSDNPYNYSGIGYNGEPSEASSYGYRFDLATKQWLTPQTLSQPSMDHRGLVCWQGSLLRVGGMLQQQKVSSKVLLSTLAQGESCTQ</sequence>
<dbReference type="InterPro" id="IPR015915">
    <property type="entry name" value="Kelch-typ_b-propeller"/>
</dbReference>
<evidence type="ECO:0000313" key="2">
    <source>
        <dbReference type="Proteomes" id="UP000000684"/>
    </source>
</evidence>
<protein>
    <submittedName>
        <fullName evidence="1">Kelch repeat protein</fullName>
    </submittedName>
</protein>
<dbReference type="eggNOG" id="COG3055">
    <property type="taxonomic scope" value="Bacteria"/>
</dbReference>
<accession>Q088K2</accession>
<dbReference type="Gene3D" id="2.120.10.80">
    <property type="entry name" value="Kelch-type beta propeller"/>
    <property type="match status" value="2"/>
</dbReference>
<dbReference type="HOGENOM" id="CLU_657037_0_0_6"/>
<name>Q088K2_SHEFN</name>
<evidence type="ECO:0000313" key="1">
    <source>
        <dbReference type="EMBL" id="ABI70313.1"/>
    </source>
</evidence>
<dbReference type="SUPFAM" id="SSF117281">
    <property type="entry name" value="Kelch motif"/>
    <property type="match status" value="2"/>
</dbReference>
<dbReference type="RefSeq" id="WP_011635940.1">
    <property type="nucleotide sequence ID" value="NC_008345.1"/>
</dbReference>
<dbReference type="Pfam" id="PF24681">
    <property type="entry name" value="Kelch_KLHDC2_KLHL20_DRC7"/>
    <property type="match status" value="1"/>
</dbReference>
<dbReference type="Proteomes" id="UP000000684">
    <property type="component" value="Chromosome"/>
</dbReference>
<reference evidence="1 2" key="1">
    <citation type="submission" date="2006-08" db="EMBL/GenBank/DDBJ databases">
        <title>Complete sequence of Shewanella frigidimarina NCIMB 400.</title>
        <authorList>
            <consortium name="US DOE Joint Genome Institute"/>
            <person name="Copeland A."/>
            <person name="Lucas S."/>
            <person name="Lapidus A."/>
            <person name="Barry K."/>
            <person name="Detter J.C."/>
            <person name="Glavina del Rio T."/>
            <person name="Hammon N."/>
            <person name="Israni S."/>
            <person name="Dalin E."/>
            <person name="Tice H."/>
            <person name="Pitluck S."/>
            <person name="Fredrickson J.K."/>
            <person name="Kolker E."/>
            <person name="McCuel L.A."/>
            <person name="DiChristina T."/>
            <person name="Nealson K.H."/>
            <person name="Newman D."/>
            <person name="Tiedje J.M."/>
            <person name="Zhou J."/>
            <person name="Romine M.F."/>
            <person name="Culley D.E."/>
            <person name="Serres M."/>
            <person name="Chertkov O."/>
            <person name="Brettin T."/>
            <person name="Bruce D."/>
            <person name="Han C."/>
            <person name="Tapia R."/>
            <person name="Gilna P."/>
            <person name="Schmutz J."/>
            <person name="Larimer F."/>
            <person name="Land M."/>
            <person name="Hauser L."/>
            <person name="Kyrpides N."/>
            <person name="Mikhailova N."/>
            <person name="Richardson P."/>
        </authorList>
    </citation>
    <scope>NUCLEOTIDE SEQUENCE [LARGE SCALE GENOMIC DNA]</scope>
    <source>
        <strain evidence="1 2">NCIMB 400</strain>
    </source>
</reference>
<dbReference type="EMBL" id="CP000447">
    <property type="protein sequence ID" value="ABI70313.1"/>
    <property type="molecule type" value="Genomic_DNA"/>
</dbReference>
<organism evidence="1 2">
    <name type="scientific">Shewanella frigidimarina (strain NCIMB 400)</name>
    <dbReference type="NCBI Taxonomy" id="318167"/>
    <lineage>
        <taxon>Bacteria</taxon>
        <taxon>Pseudomonadati</taxon>
        <taxon>Pseudomonadota</taxon>
        <taxon>Gammaproteobacteria</taxon>
        <taxon>Alteromonadales</taxon>
        <taxon>Shewanellaceae</taxon>
        <taxon>Shewanella</taxon>
    </lineage>
</organism>
<keyword evidence="2" id="KW-1185">Reference proteome</keyword>
<dbReference type="PANTHER" id="PTHR45632">
    <property type="entry name" value="LD33804P"/>
    <property type="match status" value="1"/>
</dbReference>
<dbReference type="STRING" id="318167.Sfri_0451"/>
<proteinExistence type="predicted"/>
<dbReference type="AlphaFoldDB" id="Q088K2"/>
<dbReference type="GeneID" id="41835820"/>